<proteinExistence type="predicted"/>
<reference evidence="2 3" key="1">
    <citation type="submission" date="2018-12" db="EMBL/GenBank/DDBJ databases">
        <title>Draft genome sequence of Embleya hyalina NBRC 13850T.</title>
        <authorList>
            <person name="Komaki H."/>
            <person name="Hosoyama A."/>
            <person name="Kimura A."/>
            <person name="Ichikawa N."/>
            <person name="Tamura T."/>
        </authorList>
    </citation>
    <scope>NUCLEOTIDE SEQUENCE [LARGE SCALE GENOMIC DNA]</scope>
    <source>
        <strain evidence="2 3">NBRC 13850</strain>
    </source>
</reference>
<comment type="caution">
    <text evidence="2">The sequence shown here is derived from an EMBL/GenBank/DDBJ whole genome shotgun (WGS) entry which is preliminary data.</text>
</comment>
<dbReference type="Proteomes" id="UP000286931">
    <property type="component" value="Unassembled WGS sequence"/>
</dbReference>
<dbReference type="EMBL" id="BIFH01000039">
    <property type="protein sequence ID" value="GCE00362.1"/>
    <property type="molecule type" value="Genomic_DNA"/>
</dbReference>
<evidence type="ECO:0000256" key="1">
    <source>
        <dbReference type="SAM" id="MobiDB-lite"/>
    </source>
</evidence>
<sequence length="95" mass="9342">MAAPSRWGTPTPAAHGAVCRGRSGVSEVRSTSVRPAHTSAPRPTGGSARAGERLRTVTACPALGSAPASAVPIAPKPRTVAGVAVSFQGGDGSAR</sequence>
<dbReference type="AlphaFoldDB" id="A0A401Z0K3"/>
<evidence type="ECO:0000313" key="2">
    <source>
        <dbReference type="EMBL" id="GCE00362.1"/>
    </source>
</evidence>
<keyword evidence="3" id="KW-1185">Reference proteome</keyword>
<accession>A0A401Z0K3</accession>
<organism evidence="2 3">
    <name type="scientific">Embleya hyalina</name>
    <dbReference type="NCBI Taxonomy" id="516124"/>
    <lineage>
        <taxon>Bacteria</taxon>
        <taxon>Bacillati</taxon>
        <taxon>Actinomycetota</taxon>
        <taxon>Actinomycetes</taxon>
        <taxon>Kitasatosporales</taxon>
        <taxon>Streptomycetaceae</taxon>
        <taxon>Embleya</taxon>
    </lineage>
</organism>
<feature type="region of interest" description="Disordered" evidence="1">
    <location>
        <begin position="1"/>
        <end position="52"/>
    </location>
</feature>
<protein>
    <submittedName>
        <fullName evidence="2">Uncharacterized protein</fullName>
    </submittedName>
</protein>
<name>A0A401Z0K3_9ACTN</name>
<gene>
    <name evidence="2" type="ORF">EHYA_08087</name>
</gene>
<evidence type="ECO:0000313" key="3">
    <source>
        <dbReference type="Proteomes" id="UP000286931"/>
    </source>
</evidence>